<dbReference type="EMBL" id="BSXN01000983">
    <property type="protein sequence ID" value="GME70963.1"/>
    <property type="molecule type" value="Genomic_DNA"/>
</dbReference>
<reference evidence="2" key="1">
    <citation type="submission" date="2023-04" db="EMBL/GenBank/DDBJ databases">
        <title>Candida boidinii NBRC 10035.</title>
        <authorList>
            <person name="Ichikawa N."/>
            <person name="Sato H."/>
            <person name="Tonouchi N."/>
        </authorList>
    </citation>
    <scope>NUCLEOTIDE SEQUENCE</scope>
    <source>
        <strain evidence="2">NBRC 10035</strain>
    </source>
</reference>
<feature type="compositionally biased region" description="Low complexity" evidence="1">
    <location>
        <begin position="29"/>
        <end position="72"/>
    </location>
</feature>
<dbReference type="Proteomes" id="UP001165120">
    <property type="component" value="Unassembled WGS sequence"/>
</dbReference>
<evidence type="ECO:0000313" key="2">
    <source>
        <dbReference type="EMBL" id="GME70963.1"/>
    </source>
</evidence>
<comment type="caution">
    <text evidence="2">The sequence shown here is derived from an EMBL/GenBank/DDBJ whole genome shotgun (WGS) entry which is preliminary data.</text>
</comment>
<accession>A0A9W6SZ41</accession>
<protein>
    <submittedName>
        <fullName evidence="2">Unnamed protein product</fullName>
    </submittedName>
</protein>
<sequence length="84" mass="8621">MFIDFSPERSIAMGYHVSWVLAYSPSEMSVSADESGSSSSSCSGVSVSELPPADPSVADISSSDVIVDEPSSGSEDSAPFPVSV</sequence>
<name>A0A9W6SZ41_CANBO</name>
<dbReference type="AlphaFoldDB" id="A0A9W6SZ41"/>
<keyword evidence="3" id="KW-1185">Reference proteome</keyword>
<feature type="region of interest" description="Disordered" evidence="1">
    <location>
        <begin position="29"/>
        <end position="84"/>
    </location>
</feature>
<evidence type="ECO:0000313" key="3">
    <source>
        <dbReference type="Proteomes" id="UP001165120"/>
    </source>
</evidence>
<gene>
    <name evidence="2" type="ORF">Cboi02_000302700</name>
</gene>
<organism evidence="2 3">
    <name type="scientific">Candida boidinii</name>
    <name type="common">Yeast</name>
    <dbReference type="NCBI Taxonomy" id="5477"/>
    <lineage>
        <taxon>Eukaryota</taxon>
        <taxon>Fungi</taxon>
        <taxon>Dikarya</taxon>
        <taxon>Ascomycota</taxon>
        <taxon>Saccharomycotina</taxon>
        <taxon>Pichiomycetes</taxon>
        <taxon>Pichiales</taxon>
        <taxon>Pichiaceae</taxon>
        <taxon>Ogataea</taxon>
        <taxon>Ogataea/Candida clade</taxon>
    </lineage>
</organism>
<proteinExistence type="predicted"/>
<evidence type="ECO:0000256" key="1">
    <source>
        <dbReference type="SAM" id="MobiDB-lite"/>
    </source>
</evidence>